<accession>A0A7X0HGQ2</accession>
<proteinExistence type="predicted"/>
<reference evidence="2 3" key="1">
    <citation type="submission" date="2020-08" db="EMBL/GenBank/DDBJ databases">
        <title>Genomic Encyclopedia of Type Strains, Phase IV (KMG-IV): sequencing the most valuable type-strain genomes for metagenomic binning, comparative biology and taxonomic classification.</title>
        <authorList>
            <person name="Goeker M."/>
        </authorList>
    </citation>
    <scope>NUCLEOTIDE SEQUENCE [LARGE SCALE GENOMIC DNA]</scope>
    <source>
        <strain evidence="2 3">DSM 40141</strain>
    </source>
</reference>
<name>A0A7X0HGQ2_9ACTN</name>
<evidence type="ECO:0000313" key="2">
    <source>
        <dbReference type="EMBL" id="MBB6436159.1"/>
    </source>
</evidence>
<dbReference type="InterPro" id="IPR009081">
    <property type="entry name" value="PP-bd_ACP"/>
</dbReference>
<gene>
    <name evidence="2" type="ORF">HNQ79_002622</name>
</gene>
<dbReference type="Proteomes" id="UP000540423">
    <property type="component" value="Unassembled WGS sequence"/>
</dbReference>
<dbReference type="PROSITE" id="PS50075">
    <property type="entry name" value="CARRIER"/>
    <property type="match status" value="1"/>
</dbReference>
<dbReference type="Gene3D" id="1.10.1200.10">
    <property type="entry name" value="ACP-like"/>
    <property type="match status" value="1"/>
</dbReference>
<organism evidence="2 3">
    <name type="scientific">Streptomyces candidus</name>
    <dbReference type="NCBI Taxonomy" id="67283"/>
    <lineage>
        <taxon>Bacteria</taxon>
        <taxon>Bacillati</taxon>
        <taxon>Actinomycetota</taxon>
        <taxon>Actinomycetes</taxon>
        <taxon>Kitasatosporales</taxon>
        <taxon>Streptomycetaceae</taxon>
        <taxon>Streptomyces</taxon>
    </lineage>
</organism>
<keyword evidence="3" id="KW-1185">Reference proteome</keyword>
<dbReference type="Pfam" id="PF00550">
    <property type="entry name" value="PP-binding"/>
    <property type="match status" value="1"/>
</dbReference>
<dbReference type="InterPro" id="IPR036736">
    <property type="entry name" value="ACP-like_sf"/>
</dbReference>
<dbReference type="SUPFAM" id="SSF47336">
    <property type="entry name" value="ACP-like"/>
    <property type="match status" value="1"/>
</dbReference>
<comment type="caution">
    <text evidence="2">The sequence shown here is derived from an EMBL/GenBank/DDBJ whole genome shotgun (WGS) entry which is preliminary data.</text>
</comment>
<feature type="domain" description="Carrier" evidence="1">
    <location>
        <begin position="1"/>
        <end position="76"/>
    </location>
</feature>
<sequence>MTGMYENIRSALIDTFRVPEDELSPQATLQELEMDSLALAEFALVLEERLGVKLETEHANANTTLAEVADHIEALMAAPKVAS</sequence>
<dbReference type="AlphaFoldDB" id="A0A7X0HGQ2"/>
<evidence type="ECO:0000313" key="3">
    <source>
        <dbReference type="Proteomes" id="UP000540423"/>
    </source>
</evidence>
<protein>
    <submittedName>
        <fullName evidence="2">Acyl carrier protein</fullName>
    </submittedName>
</protein>
<dbReference type="EMBL" id="JACHEM010000005">
    <property type="protein sequence ID" value="MBB6436159.1"/>
    <property type="molecule type" value="Genomic_DNA"/>
</dbReference>
<evidence type="ECO:0000259" key="1">
    <source>
        <dbReference type="PROSITE" id="PS50075"/>
    </source>
</evidence>